<dbReference type="InterPro" id="IPR016181">
    <property type="entry name" value="Acyl_CoA_acyltransferase"/>
</dbReference>
<dbReference type="Proteomes" id="UP000051660">
    <property type="component" value="Unassembled WGS sequence"/>
</dbReference>
<dbReference type="PANTHER" id="PTHR43877:SF2">
    <property type="entry name" value="AMINOALKYLPHOSPHONATE N-ACETYLTRANSFERASE-RELATED"/>
    <property type="match status" value="1"/>
</dbReference>
<feature type="domain" description="N-acetyltransferase" evidence="3">
    <location>
        <begin position="1"/>
        <end position="157"/>
    </location>
</feature>
<dbReference type="PANTHER" id="PTHR43877">
    <property type="entry name" value="AMINOALKYLPHOSPHONATE N-ACETYLTRANSFERASE-RELATED-RELATED"/>
    <property type="match status" value="1"/>
</dbReference>
<protein>
    <submittedName>
        <fullName evidence="4">GNAT family acetyltransferase</fullName>
    </submittedName>
</protein>
<evidence type="ECO:0000313" key="4">
    <source>
        <dbReference type="EMBL" id="KRR25660.1"/>
    </source>
</evidence>
<dbReference type="EMBL" id="LLYB01000055">
    <property type="protein sequence ID" value="KRR25660.1"/>
    <property type="molecule type" value="Genomic_DNA"/>
</dbReference>
<dbReference type="SUPFAM" id="SSF55729">
    <property type="entry name" value="Acyl-CoA N-acyltransferases (Nat)"/>
    <property type="match status" value="1"/>
</dbReference>
<evidence type="ECO:0000259" key="3">
    <source>
        <dbReference type="PROSITE" id="PS51186"/>
    </source>
</evidence>
<name>A0A0R3N1A0_9BRAD</name>
<dbReference type="OrthoDB" id="6172743at2"/>
<dbReference type="PROSITE" id="PS51186">
    <property type="entry name" value="GNAT"/>
    <property type="match status" value="1"/>
</dbReference>
<accession>A0A0R3N1A0</accession>
<comment type="caution">
    <text evidence="4">The sequence shown here is derived from an EMBL/GenBank/DDBJ whole genome shotgun (WGS) entry which is preliminary data.</text>
</comment>
<dbReference type="InterPro" id="IPR000182">
    <property type="entry name" value="GNAT_dom"/>
</dbReference>
<reference evidence="4 5" key="1">
    <citation type="submission" date="2014-03" db="EMBL/GenBank/DDBJ databases">
        <title>Bradyrhizobium valentinum sp. nov., isolated from effective nodules of Lupinus mariae-josephae, a lupine endemic of basic-lime soils in Eastern Spain.</title>
        <authorList>
            <person name="Duran D."/>
            <person name="Rey L."/>
            <person name="Navarro A."/>
            <person name="Busquets A."/>
            <person name="Imperial J."/>
            <person name="Ruiz-Argueso T."/>
        </authorList>
    </citation>
    <scope>NUCLEOTIDE SEQUENCE [LARGE SCALE GENOMIC DNA]</scope>
    <source>
        <strain evidence="4 5">CCBAU 23086</strain>
    </source>
</reference>
<keyword evidence="1 4" id="KW-0808">Transferase</keyword>
<keyword evidence="2" id="KW-0012">Acyltransferase</keyword>
<gene>
    <name evidence="4" type="ORF">CQ14_17790</name>
</gene>
<evidence type="ECO:0000256" key="1">
    <source>
        <dbReference type="ARBA" id="ARBA00022679"/>
    </source>
</evidence>
<dbReference type="Pfam" id="PF00583">
    <property type="entry name" value="Acetyltransf_1"/>
    <property type="match status" value="1"/>
</dbReference>
<proteinExistence type="predicted"/>
<dbReference type="Gene3D" id="3.40.630.30">
    <property type="match status" value="1"/>
</dbReference>
<dbReference type="InterPro" id="IPR050832">
    <property type="entry name" value="Bact_Acetyltransf"/>
</dbReference>
<dbReference type="AlphaFoldDB" id="A0A0R3N1A0"/>
<evidence type="ECO:0000313" key="5">
    <source>
        <dbReference type="Proteomes" id="UP000051660"/>
    </source>
</evidence>
<dbReference type="CDD" id="cd04301">
    <property type="entry name" value="NAT_SF"/>
    <property type="match status" value="1"/>
</dbReference>
<sequence length="159" mass="17621">MTARPAEPSETAVLARLWYDGWQDAHAAILPPKLAQARTLDSFAERMSAALADVRVIGPRGAPSGFAMLKGDELYQFYVASEARGTGIAAALMMDAEARLSERGVETTWLACAIGNTRAAKFYEKCGWHLARTMVNRLDTADGPFDLEVWRYEKLLIRR</sequence>
<evidence type="ECO:0000256" key="2">
    <source>
        <dbReference type="ARBA" id="ARBA00023315"/>
    </source>
</evidence>
<organism evidence="4 5">
    <name type="scientific">Bradyrhizobium lablabi</name>
    <dbReference type="NCBI Taxonomy" id="722472"/>
    <lineage>
        <taxon>Bacteria</taxon>
        <taxon>Pseudomonadati</taxon>
        <taxon>Pseudomonadota</taxon>
        <taxon>Alphaproteobacteria</taxon>
        <taxon>Hyphomicrobiales</taxon>
        <taxon>Nitrobacteraceae</taxon>
        <taxon>Bradyrhizobium</taxon>
    </lineage>
</organism>
<dbReference type="GO" id="GO:0016747">
    <property type="term" value="F:acyltransferase activity, transferring groups other than amino-acyl groups"/>
    <property type="evidence" value="ECO:0007669"/>
    <property type="project" value="InterPro"/>
</dbReference>